<reference evidence="9" key="1">
    <citation type="journal article" date="2012" name="Science">
        <title>The Paleozoic origin of enzymatic lignin decomposition reconstructed from 31 fungal genomes.</title>
        <authorList>
            <person name="Floudas D."/>
            <person name="Binder M."/>
            <person name="Riley R."/>
            <person name="Barry K."/>
            <person name="Blanchette R.A."/>
            <person name="Henrissat B."/>
            <person name="Martinez A.T."/>
            <person name="Otillar R."/>
            <person name="Spatafora J.W."/>
            <person name="Yadav J.S."/>
            <person name="Aerts A."/>
            <person name="Benoit I."/>
            <person name="Boyd A."/>
            <person name="Carlson A."/>
            <person name="Copeland A."/>
            <person name="Coutinho P.M."/>
            <person name="de Vries R.P."/>
            <person name="Ferreira P."/>
            <person name="Findley K."/>
            <person name="Foster B."/>
            <person name="Gaskell J."/>
            <person name="Glotzer D."/>
            <person name="Gorecki P."/>
            <person name="Heitman J."/>
            <person name="Hesse C."/>
            <person name="Hori C."/>
            <person name="Igarashi K."/>
            <person name="Jurgens J.A."/>
            <person name="Kallen N."/>
            <person name="Kersten P."/>
            <person name="Kohler A."/>
            <person name="Kuees U."/>
            <person name="Kumar T.K.A."/>
            <person name="Kuo A."/>
            <person name="LaButti K."/>
            <person name="Larrondo L.F."/>
            <person name="Lindquist E."/>
            <person name="Ling A."/>
            <person name="Lombard V."/>
            <person name="Lucas S."/>
            <person name="Lundell T."/>
            <person name="Martin R."/>
            <person name="McLaughlin D.J."/>
            <person name="Morgenstern I."/>
            <person name="Morin E."/>
            <person name="Murat C."/>
            <person name="Nagy L.G."/>
            <person name="Nolan M."/>
            <person name="Ohm R.A."/>
            <person name="Patyshakuliyeva A."/>
            <person name="Rokas A."/>
            <person name="Ruiz-Duenas F.J."/>
            <person name="Sabat G."/>
            <person name="Salamov A."/>
            <person name="Samejima M."/>
            <person name="Schmutz J."/>
            <person name="Slot J.C."/>
            <person name="St John F."/>
            <person name="Stenlid J."/>
            <person name="Sun H."/>
            <person name="Sun S."/>
            <person name="Syed K."/>
            <person name="Tsang A."/>
            <person name="Wiebenga A."/>
            <person name="Young D."/>
            <person name="Pisabarro A."/>
            <person name="Eastwood D.C."/>
            <person name="Martin F."/>
            <person name="Cullen D."/>
            <person name="Grigoriev I.V."/>
            <person name="Hibbett D.S."/>
        </authorList>
    </citation>
    <scope>NUCLEOTIDE SEQUENCE [LARGE SCALE GENOMIC DNA]</scope>
    <source>
        <strain evidence="9">RWD-64-598 SS2</strain>
    </source>
</reference>
<dbReference type="EMBL" id="JH711578">
    <property type="protein sequence ID" value="EIW81499.1"/>
    <property type="molecule type" value="Genomic_DNA"/>
</dbReference>
<feature type="compositionally biased region" description="Polar residues" evidence="5">
    <location>
        <begin position="86"/>
        <end position="99"/>
    </location>
</feature>
<dbReference type="GO" id="GO:0012505">
    <property type="term" value="C:endomembrane system"/>
    <property type="evidence" value="ECO:0007669"/>
    <property type="project" value="UniProtKB-SubCell"/>
</dbReference>
<dbReference type="GO" id="GO:0005737">
    <property type="term" value="C:cytoplasm"/>
    <property type="evidence" value="ECO:0007669"/>
    <property type="project" value="TreeGrafter"/>
</dbReference>
<name>A0A5M3MQP1_CONPW</name>
<evidence type="ECO:0000256" key="6">
    <source>
        <dbReference type="SAM" id="SignalP"/>
    </source>
</evidence>
<feature type="region of interest" description="Disordered" evidence="5">
    <location>
        <begin position="751"/>
        <end position="840"/>
    </location>
</feature>
<evidence type="ECO:0000313" key="8">
    <source>
        <dbReference type="EMBL" id="EIW81499.1"/>
    </source>
</evidence>
<evidence type="ECO:0000256" key="1">
    <source>
        <dbReference type="ARBA" id="ARBA00004308"/>
    </source>
</evidence>
<feature type="region of interest" description="Disordered" evidence="5">
    <location>
        <begin position="920"/>
        <end position="940"/>
    </location>
</feature>
<dbReference type="PROSITE" id="PS51469">
    <property type="entry name" value="SUN"/>
    <property type="match status" value="1"/>
</dbReference>
<feature type="compositionally biased region" description="Low complexity" evidence="5">
    <location>
        <begin position="518"/>
        <end position="574"/>
    </location>
</feature>
<dbReference type="GO" id="GO:0016020">
    <property type="term" value="C:membrane"/>
    <property type="evidence" value="ECO:0007669"/>
    <property type="project" value="InterPro"/>
</dbReference>
<organism evidence="8 9">
    <name type="scientific">Coniophora puteana (strain RWD-64-598)</name>
    <name type="common">Brown rot fungus</name>
    <dbReference type="NCBI Taxonomy" id="741705"/>
    <lineage>
        <taxon>Eukaryota</taxon>
        <taxon>Fungi</taxon>
        <taxon>Dikarya</taxon>
        <taxon>Basidiomycota</taxon>
        <taxon>Agaricomycotina</taxon>
        <taxon>Agaricomycetes</taxon>
        <taxon>Agaricomycetidae</taxon>
        <taxon>Boletales</taxon>
        <taxon>Coniophorineae</taxon>
        <taxon>Coniophoraceae</taxon>
        <taxon>Coniophora</taxon>
    </lineage>
</organism>
<feature type="domain" description="SUN" evidence="7">
    <location>
        <begin position="139"/>
        <end position="308"/>
    </location>
</feature>
<feature type="compositionally biased region" description="Low complexity" evidence="5">
    <location>
        <begin position="126"/>
        <end position="144"/>
    </location>
</feature>
<feature type="signal peptide" evidence="6">
    <location>
        <begin position="1"/>
        <end position="17"/>
    </location>
</feature>
<dbReference type="PANTHER" id="PTHR12953:SF0">
    <property type="entry name" value="SUN DOMAIN-CONTAINING OSSIFICATION FACTOR"/>
    <property type="match status" value="1"/>
</dbReference>
<feature type="region of interest" description="Disordered" evidence="5">
    <location>
        <begin position="86"/>
        <end position="144"/>
    </location>
</feature>
<feature type="compositionally biased region" description="Low complexity" evidence="5">
    <location>
        <begin position="923"/>
        <end position="932"/>
    </location>
</feature>
<keyword evidence="4" id="KW-0472">Membrane</keyword>
<keyword evidence="2" id="KW-0812">Transmembrane</keyword>
<dbReference type="Proteomes" id="UP000053558">
    <property type="component" value="Unassembled WGS sequence"/>
</dbReference>
<feature type="compositionally biased region" description="Polar residues" evidence="5">
    <location>
        <begin position="785"/>
        <end position="807"/>
    </location>
</feature>
<evidence type="ECO:0000256" key="4">
    <source>
        <dbReference type="ARBA" id="ARBA00023136"/>
    </source>
</evidence>
<keyword evidence="9" id="KW-1185">Reference proteome</keyword>
<dbReference type="InterPro" id="IPR012919">
    <property type="entry name" value="SUN_dom"/>
</dbReference>
<evidence type="ECO:0000256" key="2">
    <source>
        <dbReference type="ARBA" id="ARBA00022692"/>
    </source>
</evidence>
<comment type="caution">
    <text evidence="8">The sequence shown here is derived from an EMBL/GenBank/DDBJ whole genome shotgun (WGS) entry which is preliminary data.</text>
</comment>
<evidence type="ECO:0000313" key="9">
    <source>
        <dbReference type="Proteomes" id="UP000053558"/>
    </source>
</evidence>
<feature type="compositionally biased region" description="Polar residues" evidence="5">
    <location>
        <begin position="365"/>
        <end position="379"/>
    </location>
</feature>
<feature type="compositionally biased region" description="Polar residues" evidence="5">
    <location>
        <begin position="819"/>
        <end position="840"/>
    </location>
</feature>
<gene>
    <name evidence="8" type="ORF">CONPUDRAFT_165623</name>
</gene>
<feature type="region of interest" description="Disordered" evidence="5">
    <location>
        <begin position="1036"/>
        <end position="1087"/>
    </location>
</feature>
<dbReference type="OrthoDB" id="266334at2759"/>
<evidence type="ECO:0000259" key="7">
    <source>
        <dbReference type="PROSITE" id="PS51469"/>
    </source>
</evidence>
<sequence length="1087" mass="116287">MHSLFLLPPTLLTFLLASPILFGPTSSYAASAEPTSHNDQFREIAIRRTPADANAPVCCLKPLEPLDSVEEDILLSFEEWKARQLQDVNASGRATSRSSPGHGADTEYNDSLAILPPGAGSGSEGAEGPTADDQQQQQQQQQQQYLLSPHFRIPLTDRFNYASLDCSARVHGAHRSAKSPHALLDAKKDKYMLSPCTSRAPAGERQYVVVELCDDIRIDTVQLANFELFSGVFKEFSVSVAKTFVAGDGEGWVPVGTYRARNVRGLQSFHPPTSLSAFYRFIRIDIHSHYGNEFYCPISLLRVYGLTHLEEFKWDVWVEEAEERAGMQRAAAADAQARLAVEAAPSPALEDAEAEAEAPRTATASDEQATMTGSANTDGTVQGQEAISAEALPDATSSDKTDLLTSFMDALESGLPSLSDIRADLHATTPYIPVEDFSTTISLSTSDAYVSSPAVTASAEGGASVVYARSEEVAGAASAVASTAESLASAMEQVTADGMPGSAAVPTPGSAAGDQGHTTAATADSSAVESASSGSVTSGSTATGSSVSTSQESQTTHSVSSTPSPSSSSSTTSMPHPPPPVFGGGGESIYRTIMNRLTALEANHSLYARYVEEQTTGVREVLRRMGEEMGRLEGLGKMQAQMYQRSVHEWERQRLRLEMDHGELLERVNYLADEIVLEKRLGLAQLCLLLAVLVFMGLTRGSRTMDAADYRRILRHQANTPSRSSSVREWGRRKLSLSGLSHTFGAPGEWIKLRSRTPSRTPSREDGMKQRRGVGFDLSEDKLQFPSQPSVNGNISDGVETGSSTVDQGHPPALDRPPITTNPAAHHSSPTLGRSSSSDVNTTPAYIHLAAESHTTHRPALVASMAVPASAVASSSKRSSSGLRTPLRSHAHHAHAHGSHNAHHRAADVWSPGLARPRLVRTSSSASGSGAAHPLHASTSLGSGLVNIDRFATGSAFVPRSAKKWARTAHLHEVKRTMRPGNAGHREREREREREVESAGKGKERDKESDAEDVFGPTIASHERNGSAINLASLAKEKEKRVRVVSAGTSEGDAGADTDAWIDTDTETDLGDVNGKVEDEVEEPGTS</sequence>
<feature type="compositionally biased region" description="Acidic residues" evidence="5">
    <location>
        <begin position="1054"/>
        <end position="1070"/>
    </location>
</feature>
<feature type="region of interest" description="Disordered" evidence="5">
    <location>
        <begin position="342"/>
        <end position="379"/>
    </location>
</feature>
<dbReference type="KEGG" id="cput:CONPUDRAFT_165623"/>
<accession>A0A5M3MQP1</accession>
<keyword evidence="6" id="KW-0732">Signal</keyword>
<evidence type="ECO:0000256" key="5">
    <source>
        <dbReference type="SAM" id="MobiDB-lite"/>
    </source>
</evidence>
<dbReference type="GO" id="GO:0034975">
    <property type="term" value="P:protein folding in endoplasmic reticulum"/>
    <property type="evidence" value="ECO:0007669"/>
    <property type="project" value="TreeGrafter"/>
</dbReference>
<feature type="compositionally biased region" description="Basic residues" evidence="5">
    <location>
        <begin position="887"/>
        <end position="904"/>
    </location>
</feature>
<keyword evidence="3" id="KW-1133">Transmembrane helix</keyword>
<dbReference type="InterPro" id="IPR008979">
    <property type="entry name" value="Galactose-bd-like_sf"/>
</dbReference>
<comment type="subcellular location">
    <subcellularLocation>
        <location evidence="1">Endomembrane system</location>
    </subcellularLocation>
</comment>
<dbReference type="AlphaFoldDB" id="A0A5M3MQP1"/>
<feature type="region of interest" description="Disordered" evidence="5">
    <location>
        <begin position="498"/>
        <end position="587"/>
    </location>
</feature>
<dbReference type="Gene3D" id="2.60.120.260">
    <property type="entry name" value="Galactose-binding domain-like"/>
    <property type="match status" value="1"/>
</dbReference>
<feature type="chain" id="PRO_5024346549" description="SUN domain-containing protein" evidence="6">
    <location>
        <begin position="18"/>
        <end position="1087"/>
    </location>
</feature>
<feature type="compositionally biased region" description="Basic and acidic residues" evidence="5">
    <location>
        <begin position="984"/>
        <end position="1008"/>
    </location>
</feature>
<dbReference type="Pfam" id="PF07738">
    <property type="entry name" value="Sad1_UNC"/>
    <property type="match status" value="1"/>
</dbReference>
<dbReference type="PANTHER" id="PTHR12953">
    <property type="entry name" value="MEMBRANE PROTEIN CH1 RELATED"/>
    <property type="match status" value="1"/>
</dbReference>
<dbReference type="GeneID" id="19205350"/>
<dbReference type="SUPFAM" id="SSF49785">
    <property type="entry name" value="Galactose-binding domain-like"/>
    <property type="match status" value="1"/>
</dbReference>
<evidence type="ECO:0000256" key="3">
    <source>
        <dbReference type="ARBA" id="ARBA00022989"/>
    </source>
</evidence>
<proteinExistence type="predicted"/>
<dbReference type="RefSeq" id="XP_007768824.1">
    <property type="nucleotide sequence ID" value="XM_007770634.1"/>
</dbReference>
<dbReference type="InterPro" id="IPR045120">
    <property type="entry name" value="Suco/Slp1-like"/>
</dbReference>
<feature type="region of interest" description="Disordered" evidence="5">
    <location>
        <begin position="873"/>
        <end position="906"/>
    </location>
</feature>
<protein>
    <recommendedName>
        <fullName evidence="7">SUN domain-containing protein</fullName>
    </recommendedName>
</protein>
<feature type="region of interest" description="Disordered" evidence="5">
    <location>
        <begin position="962"/>
        <end position="1023"/>
    </location>
</feature>